<keyword evidence="7" id="KW-1185">Reference proteome</keyword>
<keyword evidence="4" id="KW-0105">Cadmium resistance</keyword>
<protein>
    <submittedName>
        <fullName evidence="6">ArsR family transcriptional regulator</fullName>
    </submittedName>
</protein>
<dbReference type="GO" id="GO:0003677">
    <property type="term" value="F:DNA binding"/>
    <property type="evidence" value="ECO:0007669"/>
    <property type="project" value="UniProtKB-KW"/>
</dbReference>
<dbReference type="InterPro" id="IPR011991">
    <property type="entry name" value="ArsR-like_HTH"/>
</dbReference>
<dbReference type="Pfam" id="PF01022">
    <property type="entry name" value="HTH_5"/>
    <property type="match status" value="1"/>
</dbReference>
<name>A0A0B3W4J8_9FIRM</name>
<proteinExistence type="predicted"/>
<dbReference type="STRING" id="1577792.QX51_08850"/>
<dbReference type="PANTHER" id="PTHR43132:SF6">
    <property type="entry name" value="HTH-TYPE TRANSCRIPTIONAL REPRESSOR CZRA"/>
    <property type="match status" value="1"/>
</dbReference>
<dbReference type="SMART" id="SM00418">
    <property type="entry name" value="HTH_ARSR"/>
    <property type="match status" value="1"/>
</dbReference>
<dbReference type="InterPro" id="IPR001845">
    <property type="entry name" value="HTH_ArsR_DNA-bd_dom"/>
</dbReference>
<accession>A0A0B3W4J8</accession>
<dbReference type="CDD" id="cd00090">
    <property type="entry name" value="HTH_ARSR"/>
    <property type="match status" value="1"/>
</dbReference>
<organism evidence="6 7">
    <name type="scientific">Terrisporobacter othiniensis</name>
    <dbReference type="NCBI Taxonomy" id="1577792"/>
    <lineage>
        <taxon>Bacteria</taxon>
        <taxon>Bacillati</taxon>
        <taxon>Bacillota</taxon>
        <taxon>Clostridia</taxon>
        <taxon>Peptostreptococcales</taxon>
        <taxon>Peptostreptococcaceae</taxon>
        <taxon>Terrisporobacter</taxon>
    </lineage>
</organism>
<evidence type="ECO:0000313" key="6">
    <source>
        <dbReference type="EMBL" id="KHS57332.1"/>
    </source>
</evidence>
<dbReference type="EMBL" id="JWHR01000079">
    <property type="protein sequence ID" value="KHS57332.1"/>
    <property type="molecule type" value="Genomic_DNA"/>
</dbReference>
<evidence type="ECO:0000256" key="2">
    <source>
        <dbReference type="ARBA" id="ARBA00023125"/>
    </source>
</evidence>
<dbReference type="RefSeq" id="WP_039679543.1">
    <property type="nucleotide sequence ID" value="NZ_JAWGXO010000007.1"/>
</dbReference>
<dbReference type="AlphaFoldDB" id="A0A0B3W4J8"/>
<dbReference type="GO" id="GO:0046686">
    <property type="term" value="P:response to cadmium ion"/>
    <property type="evidence" value="ECO:0007669"/>
    <property type="project" value="UniProtKB-KW"/>
</dbReference>
<dbReference type="PRINTS" id="PR00778">
    <property type="entry name" value="HTHARSR"/>
</dbReference>
<evidence type="ECO:0000256" key="4">
    <source>
        <dbReference type="ARBA" id="ARBA00043263"/>
    </source>
</evidence>
<dbReference type="InterPro" id="IPR036390">
    <property type="entry name" value="WH_DNA-bd_sf"/>
</dbReference>
<reference evidence="6 7" key="1">
    <citation type="submission" date="2014-12" db="EMBL/GenBank/DDBJ databases">
        <title>Draft genome sequence of Terrisporobacter sp. 08-306576, isolated from the blood culture of a bacteremia patient.</title>
        <authorList>
            <person name="Lund L.C."/>
            <person name="Sydenham T.V."/>
            <person name="Hogh S.V."/>
            <person name="Skov M.N."/>
            <person name="Kemp M."/>
            <person name="Justesen U.S."/>
        </authorList>
    </citation>
    <scope>NUCLEOTIDE SEQUENCE [LARGE SCALE GENOMIC DNA]</scope>
    <source>
        <strain evidence="6 7">08-306576</strain>
    </source>
</reference>
<evidence type="ECO:0000256" key="1">
    <source>
        <dbReference type="ARBA" id="ARBA00023015"/>
    </source>
</evidence>
<dbReference type="InterPro" id="IPR018334">
    <property type="entry name" value="ArsR_HTH"/>
</dbReference>
<dbReference type="SUPFAM" id="SSF46785">
    <property type="entry name" value="Winged helix' DNA-binding domain"/>
    <property type="match status" value="1"/>
</dbReference>
<dbReference type="PROSITE" id="PS00846">
    <property type="entry name" value="HTH_ARSR_1"/>
    <property type="match status" value="1"/>
</dbReference>
<evidence type="ECO:0000256" key="3">
    <source>
        <dbReference type="ARBA" id="ARBA00023163"/>
    </source>
</evidence>
<evidence type="ECO:0000313" key="7">
    <source>
        <dbReference type="Proteomes" id="UP000031189"/>
    </source>
</evidence>
<gene>
    <name evidence="6" type="ORF">QX51_08850</name>
</gene>
<dbReference type="InterPro" id="IPR051011">
    <property type="entry name" value="Metal_resp_trans_reg"/>
</dbReference>
<sequence>MEKNNICDCIAIDKEKVEKVKENALPNEDIAKLSNLFKVLGDNTRMRIITALSQEELCVCDLAVVLNMTKSAVSHQLKKLKAERQVKSRKEGKNVYYSLDDEHIVDILSRALEHIKYK</sequence>
<feature type="domain" description="HTH arsR-type" evidence="5">
    <location>
        <begin position="25"/>
        <end position="118"/>
    </location>
</feature>
<dbReference type="Proteomes" id="UP000031189">
    <property type="component" value="Unassembled WGS sequence"/>
</dbReference>
<dbReference type="InterPro" id="IPR036388">
    <property type="entry name" value="WH-like_DNA-bd_sf"/>
</dbReference>
<dbReference type="PROSITE" id="PS50987">
    <property type="entry name" value="HTH_ARSR_2"/>
    <property type="match status" value="1"/>
</dbReference>
<comment type="caution">
    <text evidence="6">The sequence shown here is derived from an EMBL/GenBank/DDBJ whole genome shotgun (WGS) entry which is preliminary data.</text>
</comment>
<keyword evidence="2" id="KW-0238">DNA-binding</keyword>
<dbReference type="Gene3D" id="1.10.10.10">
    <property type="entry name" value="Winged helix-like DNA-binding domain superfamily/Winged helix DNA-binding domain"/>
    <property type="match status" value="1"/>
</dbReference>
<keyword evidence="3" id="KW-0804">Transcription</keyword>
<dbReference type="OrthoDB" id="9794330at2"/>
<dbReference type="NCBIfam" id="NF033788">
    <property type="entry name" value="HTH_metalloreg"/>
    <property type="match status" value="1"/>
</dbReference>
<keyword evidence="1" id="KW-0805">Transcription regulation</keyword>
<dbReference type="GO" id="GO:0003700">
    <property type="term" value="F:DNA-binding transcription factor activity"/>
    <property type="evidence" value="ECO:0007669"/>
    <property type="project" value="InterPro"/>
</dbReference>
<dbReference type="PANTHER" id="PTHR43132">
    <property type="entry name" value="ARSENICAL RESISTANCE OPERON REPRESSOR ARSR-RELATED"/>
    <property type="match status" value="1"/>
</dbReference>
<evidence type="ECO:0000259" key="5">
    <source>
        <dbReference type="PROSITE" id="PS50987"/>
    </source>
</evidence>